<evidence type="ECO:0000313" key="2">
    <source>
        <dbReference type="RefSeq" id="XP_075101618.1"/>
    </source>
</evidence>
<reference evidence="1" key="1">
    <citation type="journal article" date="2014" name="Nat. Commun.">
        <title>The tobacco genome sequence and its comparison with those of tomato and potato.</title>
        <authorList>
            <person name="Sierro N."/>
            <person name="Battey J.N."/>
            <person name="Ouadi S."/>
            <person name="Bakaher N."/>
            <person name="Bovet L."/>
            <person name="Willig A."/>
            <person name="Goepfert S."/>
            <person name="Peitsch M.C."/>
            <person name="Ivanov N.V."/>
        </authorList>
    </citation>
    <scope>NUCLEOTIDE SEQUENCE [LARGE SCALE GENOMIC DNA]</scope>
</reference>
<sequence length="116" mass="12584">MRWNHFFELVDKVGPVSNSIAIKCNPLSNGWMKPNSGGCSKGNLGPSGGGGIVRHEKGEMIIAYAMPLGIVTNNTAETLALKAGIEWCIDQNVKKLEIENDSLMLIQWLTNTTSIP</sequence>
<keyword evidence="1" id="KW-1185">Reference proteome</keyword>
<protein>
    <submittedName>
        <fullName evidence="2">Uncharacterized protein LOC142177057</fullName>
    </submittedName>
</protein>
<proteinExistence type="predicted"/>
<organism evidence="1 2">
    <name type="scientific">Nicotiana tabacum</name>
    <name type="common">Common tobacco</name>
    <dbReference type="NCBI Taxonomy" id="4097"/>
    <lineage>
        <taxon>Eukaryota</taxon>
        <taxon>Viridiplantae</taxon>
        <taxon>Streptophyta</taxon>
        <taxon>Embryophyta</taxon>
        <taxon>Tracheophyta</taxon>
        <taxon>Spermatophyta</taxon>
        <taxon>Magnoliopsida</taxon>
        <taxon>eudicotyledons</taxon>
        <taxon>Gunneridae</taxon>
        <taxon>Pentapetalae</taxon>
        <taxon>asterids</taxon>
        <taxon>lamiids</taxon>
        <taxon>Solanales</taxon>
        <taxon>Solanaceae</taxon>
        <taxon>Nicotianoideae</taxon>
        <taxon>Nicotianeae</taxon>
        <taxon>Nicotiana</taxon>
    </lineage>
</organism>
<dbReference type="RefSeq" id="XP_075101618.1">
    <property type="nucleotide sequence ID" value="XM_075245517.1"/>
</dbReference>
<reference evidence="2" key="2">
    <citation type="submission" date="2025-08" db="UniProtKB">
        <authorList>
            <consortium name="RefSeq"/>
        </authorList>
    </citation>
    <scope>IDENTIFICATION</scope>
    <source>
        <tissue evidence="2">Leaf</tissue>
    </source>
</reference>
<gene>
    <name evidence="2" type="primary">LOC142177057</name>
</gene>
<dbReference type="Proteomes" id="UP000790787">
    <property type="component" value="Chromosome 23"/>
</dbReference>
<accession>A0AC58TWL7</accession>
<name>A0AC58TWL7_TOBAC</name>
<evidence type="ECO:0000313" key="1">
    <source>
        <dbReference type="Proteomes" id="UP000790787"/>
    </source>
</evidence>